<dbReference type="InterPro" id="IPR001867">
    <property type="entry name" value="OmpR/PhoB-type_DNA-bd"/>
</dbReference>
<dbReference type="FunFam" id="3.40.50.2300:FF:000001">
    <property type="entry name" value="DNA-binding response regulator PhoB"/>
    <property type="match status" value="1"/>
</dbReference>
<evidence type="ECO:0000259" key="9">
    <source>
        <dbReference type="PROSITE" id="PS50110"/>
    </source>
</evidence>
<dbReference type="Gene3D" id="6.10.250.690">
    <property type="match status" value="1"/>
</dbReference>
<dbReference type="GO" id="GO:0000976">
    <property type="term" value="F:transcription cis-regulatory region binding"/>
    <property type="evidence" value="ECO:0007669"/>
    <property type="project" value="TreeGrafter"/>
</dbReference>
<keyword evidence="2" id="KW-0902">Two-component regulatory system</keyword>
<evidence type="ECO:0000256" key="7">
    <source>
        <dbReference type="PROSITE-ProRule" id="PRU01091"/>
    </source>
</evidence>
<evidence type="ECO:0000256" key="1">
    <source>
        <dbReference type="ARBA" id="ARBA00022553"/>
    </source>
</evidence>
<dbReference type="GO" id="GO:0006355">
    <property type="term" value="P:regulation of DNA-templated transcription"/>
    <property type="evidence" value="ECO:0007669"/>
    <property type="project" value="InterPro"/>
</dbReference>
<dbReference type="GO" id="GO:0000156">
    <property type="term" value="F:phosphorelay response regulator activity"/>
    <property type="evidence" value="ECO:0007669"/>
    <property type="project" value="TreeGrafter"/>
</dbReference>
<dbReference type="PROSITE" id="PS51755">
    <property type="entry name" value="OMPR_PHOB"/>
    <property type="match status" value="1"/>
</dbReference>
<dbReference type="Gene3D" id="1.10.10.10">
    <property type="entry name" value="Winged helix-like DNA-binding domain superfamily/Winged helix DNA-binding domain"/>
    <property type="match status" value="1"/>
</dbReference>
<dbReference type="GO" id="GO:0005829">
    <property type="term" value="C:cytosol"/>
    <property type="evidence" value="ECO:0007669"/>
    <property type="project" value="TreeGrafter"/>
</dbReference>
<evidence type="ECO:0000256" key="6">
    <source>
        <dbReference type="PROSITE-ProRule" id="PRU00169"/>
    </source>
</evidence>
<feature type="DNA-binding region" description="OmpR/PhoB-type" evidence="7">
    <location>
        <begin position="178"/>
        <end position="272"/>
    </location>
</feature>
<dbReference type="Proteomes" id="UP000198873">
    <property type="component" value="Unassembled WGS sequence"/>
</dbReference>
<dbReference type="SMART" id="SM00448">
    <property type="entry name" value="REC"/>
    <property type="match status" value="1"/>
</dbReference>
<keyword evidence="4 7" id="KW-0238">DNA-binding</keyword>
<feature type="domain" description="OmpR/PhoB-type" evidence="10">
    <location>
        <begin position="178"/>
        <end position="272"/>
    </location>
</feature>
<name>A0A1I6UEM5_9ACTN</name>
<dbReference type="SMART" id="SM00862">
    <property type="entry name" value="Trans_reg_C"/>
    <property type="match status" value="1"/>
</dbReference>
<dbReference type="Pfam" id="PF00486">
    <property type="entry name" value="Trans_reg_C"/>
    <property type="match status" value="1"/>
</dbReference>
<evidence type="ECO:0000256" key="3">
    <source>
        <dbReference type="ARBA" id="ARBA00023015"/>
    </source>
</evidence>
<dbReference type="STRING" id="1176198.SAMN05444716_105511"/>
<dbReference type="PANTHER" id="PTHR48111:SF4">
    <property type="entry name" value="DNA-BINDING DUAL TRANSCRIPTIONAL REGULATOR OMPR"/>
    <property type="match status" value="1"/>
</dbReference>
<protein>
    <submittedName>
        <fullName evidence="11">DNA-binding response regulator, OmpR family, contains REC and winged-helix (WHTH) domain</fullName>
    </submittedName>
</protein>
<dbReference type="InterPro" id="IPR001789">
    <property type="entry name" value="Sig_transdc_resp-reg_receiver"/>
</dbReference>
<evidence type="ECO:0000256" key="4">
    <source>
        <dbReference type="ARBA" id="ARBA00023125"/>
    </source>
</evidence>
<evidence type="ECO:0000313" key="11">
    <source>
        <dbReference type="EMBL" id="SFS99885.1"/>
    </source>
</evidence>
<dbReference type="EMBL" id="FPAB01000005">
    <property type="protein sequence ID" value="SFS99885.1"/>
    <property type="molecule type" value="Genomic_DNA"/>
</dbReference>
<dbReference type="Gene3D" id="3.40.50.2300">
    <property type="match status" value="1"/>
</dbReference>
<reference evidence="12" key="1">
    <citation type="submission" date="2016-10" db="EMBL/GenBank/DDBJ databases">
        <authorList>
            <person name="Varghese N."/>
            <person name="Submissions S."/>
        </authorList>
    </citation>
    <scope>NUCLEOTIDE SEQUENCE [LARGE SCALE GENOMIC DNA]</scope>
    <source>
        <strain evidence="12">CGMCC 4.7047</strain>
    </source>
</reference>
<dbReference type="Pfam" id="PF00072">
    <property type="entry name" value="Response_reg"/>
    <property type="match status" value="1"/>
</dbReference>
<keyword evidence="5" id="KW-0804">Transcription</keyword>
<dbReference type="InterPro" id="IPR036388">
    <property type="entry name" value="WH-like_DNA-bd_sf"/>
</dbReference>
<organism evidence="11 12">
    <name type="scientific">Streptomyces harbinensis</name>
    <dbReference type="NCBI Taxonomy" id="1176198"/>
    <lineage>
        <taxon>Bacteria</taxon>
        <taxon>Bacillati</taxon>
        <taxon>Actinomycetota</taxon>
        <taxon>Actinomycetes</taxon>
        <taxon>Kitasatosporales</taxon>
        <taxon>Streptomycetaceae</taxon>
        <taxon>Streptomyces</taxon>
    </lineage>
</organism>
<dbReference type="AlphaFoldDB" id="A0A1I6UEM5"/>
<feature type="modified residue" description="4-aspartylphosphate" evidence="6">
    <location>
        <position position="99"/>
    </location>
</feature>
<dbReference type="InterPro" id="IPR039420">
    <property type="entry name" value="WalR-like"/>
</dbReference>
<accession>A0A1I6UEM5</accession>
<dbReference type="SUPFAM" id="SSF52172">
    <property type="entry name" value="CheY-like"/>
    <property type="match status" value="1"/>
</dbReference>
<keyword evidence="3" id="KW-0805">Transcription regulation</keyword>
<dbReference type="InterPro" id="IPR016032">
    <property type="entry name" value="Sig_transdc_resp-reg_C-effctor"/>
</dbReference>
<dbReference type="CDD" id="cd17574">
    <property type="entry name" value="REC_OmpR"/>
    <property type="match status" value="1"/>
</dbReference>
<keyword evidence="1 6" id="KW-0597">Phosphoprotein</keyword>
<evidence type="ECO:0000256" key="2">
    <source>
        <dbReference type="ARBA" id="ARBA00023012"/>
    </source>
</evidence>
<gene>
    <name evidence="11" type="ORF">SAMN05444716_105511</name>
</gene>
<keyword evidence="12" id="KW-1185">Reference proteome</keyword>
<feature type="region of interest" description="Disordered" evidence="8">
    <location>
        <begin position="1"/>
        <end position="29"/>
    </location>
</feature>
<dbReference type="PANTHER" id="PTHR48111">
    <property type="entry name" value="REGULATOR OF RPOS"/>
    <property type="match status" value="1"/>
</dbReference>
<evidence type="ECO:0000313" key="12">
    <source>
        <dbReference type="Proteomes" id="UP000198873"/>
    </source>
</evidence>
<dbReference type="GO" id="GO:0032993">
    <property type="term" value="C:protein-DNA complex"/>
    <property type="evidence" value="ECO:0007669"/>
    <property type="project" value="TreeGrafter"/>
</dbReference>
<dbReference type="SUPFAM" id="SSF46894">
    <property type="entry name" value="C-terminal effector domain of the bipartite response regulators"/>
    <property type="match status" value="1"/>
</dbReference>
<proteinExistence type="predicted"/>
<evidence type="ECO:0000256" key="5">
    <source>
        <dbReference type="ARBA" id="ARBA00023163"/>
    </source>
</evidence>
<evidence type="ECO:0000259" key="10">
    <source>
        <dbReference type="PROSITE" id="PS51755"/>
    </source>
</evidence>
<feature type="domain" description="Response regulatory" evidence="9">
    <location>
        <begin position="50"/>
        <end position="163"/>
    </location>
</feature>
<dbReference type="InterPro" id="IPR011006">
    <property type="entry name" value="CheY-like_superfamily"/>
</dbReference>
<dbReference type="RefSeq" id="WP_019436046.1">
    <property type="nucleotide sequence ID" value="NZ_CP054938.1"/>
</dbReference>
<sequence>MTQTHTRAADRTPSGDPAHDGGAPEQDEQIRERATGHGAATASTPGAQRRVLVVEDDLTIVEAIAARLRAEGFLVQTAADGPAAVETAASWHPDLLVLDVMLPGFDGLEVCRRVQAQRPVPVLMLTARDDETDMLVGLGVGADDYMTKPFSMRELVARTHVLLRRVERATVAATTPRPGSVRLGDLEIDRTQRRVRAAGKDVHLTPTEFDLLMCLARSPRAVLTREQLLAEVWDWADASGTRTVDSHVKALRRKIGAERIRTVHGVGYALETPPGFAAEPPVARQAPVEG</sequence>
<dbReference type="PROSITE" id="PS50110">
    <property type="entry name" value="RESPONSE_REGULATORY"/>
    <property type="match status" value="1"/>
</dbReference>
<dbReference type="CDD" id="cd00383">
    <property type="entry name" value="trans_reg_C"/>
    <property type="match status" value="1"/>
</dbReference>
<evidence type="ECO:0000256" key="8">
    <source>
        <dbReference type="SAM" id="MobiDB-lite"/>
    </source>
</evidence>